<proteinExistence type="predicted"/>
<sequence>MHSDAAAVNISFRECGVEKFSRKE</sequence>
<gene>
    <name evidence="1" type="primary">DCUN1D4</name>
</gene>
<dbReference type="ExpressionAtlas" id="D6RCB7">
    <property type="expression patterns" value="baseline and differential"/>
</dbReference>
<dbReference type="AlphaFoldDB" id="D6RCB7"/>
<dbReference type="UCSC" id="uc062wnp.1">
    <property type="organism name" value="human"/>
</dbReference>
<organism evidence="1 2">
    <name type="scientific">Homo sapiens</name>
    <name type="common">Human</name>
    <dbReference type="NCBI Taxonomy" id="9606"/>
    <lineage>
        <taxon>Eukaryota</taxon>
        <taxon>Metazoa</taxon>
        <taxon>Chordata</taxon>
        <taxon>Craniata</taxon>
        <taxon>Vertebrata</taxon>
        <taxon>Euteleostomi</taxon>
        <taxon>Mammalia</taxon>
        <taxon>Eutheria</taxon>
        <taxon>Euarchontoglires</taxon>
        <taxon>Primates</taxon>
        <taxon>Haplorrhini</taxon>
        <taxon>Catarrhini</taxon>
        <taxon>Hominidae</taxon>
        <taxon>Homo</taxon>
    </lineage>
</organism>
<reference evidence="1 2" key="1">
    <citation type="journal article" date="2001" name="Nature">
        <title>Initial sequencing and analysis of the human genome.</title>
        <authorList>
            <consortium name="International Human Genome Sequencing Consortium"/>
            <person name="Lander E.S."/>
            <person name="Linton L.M."/>
            <person name="Birren B."/>
            <person name="Nusbaum C."/>
            <person name="Zody M.C."/>
            <person name="Baldwin J."/>
            <person name="Devon K."/>
            <person name="Dewar K."/>
            <person name="Doyle M."/>
            <person name="FitzHugh W."/>
            <person name="Funke R."/>
            <person name="Gage D."/>
            <person name="Harris K."/>
            <person name="Heaford A."/>
            <person name="Howland J."/>
            <person name="Kann L."/>
            <person name="Lehoczky J."/>
            <person name="LeVine R."/>
            <person name="McEwan P."/>
            <person name="McKernan K."/>
            <person name="Meldrim J."/>
            <person name="Mesirov J.P."/>
            <person name="Miranda C."/>
            <person name="Morris W."/>
            <person name="Naylor J."/>
            <person name="Raymond C."/>
            <person name="Rosetti M."/>
            <person name="Santos R."/>
            <person name="Sheridan A."/>
            <person name="Sougnez C."/>
            <person name="Stange-Thomann N."/>
            <person name="Stojanovic N."/>
            <person name="Subramanian A."/>
            <person name="Wyman D."/>
            <person name="Rogers J."/>
            <person name="Sulston J."/>
            <person name="Ainscough R."/>
            <person name="Beck S."/>
            <person name="Bentley D."/>
            <person name="Burton J."/>
            <person name="Clee C."/>
            <person name="Carter N."/>
            <person name="Coulson A."/>
            <person name="Deadman R."/>
            <person name="Deloukas P."/>
            <person name="Dunham A."/>
            <person name="Dunham I."/>
            <person name="Durbin R."/>
            <person name="French L."/>
            <person name="Grafham D."/>
            <person name="Gregory S."/>
            <person name="Hubbard T."/>
            <person name="Humphray S."/>
            <person name="Hunt A."/>
            <person name="Jones M."/>
            <person name="Lloyd C."/>
            <person name="McMurray A."/>
            <person name="Matthews L."/>
            <person name="Mercer S."/>
            <person name="Milne S."/>
            <person name="Mullikin J.C."/>
            <person name="Mungall A."/>
            <person name="Plumb R."/>
            <person name="Ross M."/>
            <person name="Shownkeen R."/>
            <person name="Sims S."/>
            <person name="Waterston R.H."/>
            <person name="Wilson R.K."/>
            <person name="Hillier L.W."/>
            <person name="McPherson J.D."/>
            <person name="Marra M.A."/>
            <person name="Mardis E.R."/>
            <person name="Fulton L.A."/>
            <person name="Chinwalla A.T."/>
            <person name="Pepin K.H."/>
            <person name="Gish W.R."/>
            <person name="Chissoe S.L."/>
            <person name="Wendl M.C."/>
            <person name="Delehaunty K.D."/>
            <person name="Miner T.L."/>
            <person name="Delehaunty A."/>
            <person name="Kramer J.B."/>
            <person name="Cook L.L."/>
            <person name="Fulton R.S."/>
            <person name="Johnson D.L."/>
            <person name="Minx P.J."/>
            <person name="Clifton S.W."/>
            <person name="Hawkins T."/>
            <person name="Branscomb E."/>
            <person name="Predki P."/>
            <person name="Richardson P."/>
            <person name="Wenning S."/>
            <person name="Slezak T."/>
            <person name="Doggett N."/>
            <person name="Cheng J.F."/>
            <person name="Olsen A."/>
            <person name="Lucas S."/>
            <person name="Elkin C."/>
            <person name="Uberbacher E."/>
            <person name="Frazier M."/>
            <person name="Gibbs R.A."/>
            <person name="Muzny D.M."/>
            <person name="Scherer S.E."/>
            <person name="Bouck J.B."/>
            <person name="Sodergren E.J."/>
            <person name="Worley K.C."/>
            <person name="Rives C.M."/>
            <person name="Gorrell J.H."/>
            <person name="Metzker M.L."/>
            <person name="Naylor S.L."/>
            <person name="Kucherlapati R.S."/>
            <person name="Nelson D.L."/>
            <person name="Weinstock G.M."/>
            <person name="Sakaki Y."/>
            <person name="Fujiyama A."/>
            <person name="Hattori M."/>
            <person name="Yada T."/>
            <person name="Toyoda A."/>
            <person name="Itoh T."/>
            <person name="Kawagoe C."/>
            <person name="Watanabe H."/>
            <person name="Totoki Y."/>
            <person name="Taylor T."/>
            <person name="Weissenbach J."/>
            <person name="Heilig R."/>
            <person name="Saurin W."/>
            <person name="Artiguenave F."/>
            <person name="Brottier P."/>
            <person name="Bruls T."/>
            <person name="Pelletier E."/>
            <person name="Robert C."/>
            <person name="Wincker P."/>
            <person name="Smith D.R."/>
            <person name="Doucette-Stamm L."/>
            <person name="Rubenfield M."/>
            <person name="Weinstock K."/>
            <person name="Lee H.M."/>
            <person name="Dubois J."/>
            <person name="Rosenthal A."/>
            <person name="Platzer M."/>
            <person name="Nyakatura G."/>
            <person name="Taudien S."/>
            <person name="Rump A."/>
            <person name="Yang H."/>
            <person name="Yu J."/>
            <person name="Wang J."/>
            <person name="Huang G."/>
            <person name="Gu J."/>
            <person name="Hood L."/>
            <person name="Rowen L."/>
            <person name="Madan A."/>
            <person name="Qin S."/>
            <person name="Davis R.W."/>
            <person name="Federspiel N.A."/>
            <person name="Abola A.P."/>
            <person name="Proctor M.J."/>
            <person name="Myers R.M."/>
            <person name="Schmutz J."/>
            <person name="Dickson M."/>
            <person name="Grimwood J."/>
            <person name="Cox D.R."/>
            <person name="Olson M.V."/>
            <person name="Kaul R."/>
            <person name="Raymond C."/>
            <person name="Shimizu N."/>
            <person name="Kawasaki K."/>
            <person name="Minoshima S."/>
            <person name="Evans G.A."/>
            <person name="Athanasiou M."/>
            <person name="Schultz R."/>
            <person name="Roe B.A."/>
            <person name="Chen F."/>
            <person name="Pan H."/>
            <person name="Ramser J."/>
            <person name="Lehrach H."/>
            <person name="Reinhardt R."/>
            <person name="McCombie W.R."/>
            <person name="de la Bastide M."/>
            <person name="Dedhia N."/>
            <person name="Blocker H."/>
            <person name="Hornischer K."/>
            <person name="Nordsiek G."/>
            <person name="Agarwala R."/>
            <person name="Aravind L."/>
            <person name="Bailey J.A."/>
            <person name="Bateman A."/>
            <person name="Batzoglou S."/>
            <person name="Birney E."/>
            <person name="Bork P."/>
            <person name="Brown D.G."/>
            <person name="Burge C.B."/>
            <person name="Cerutti L."/>
            <person name="Chen H.C."/>
            <person name="Church D."/>
            <person name="Clamp M."/>
            <person name="Copley R.R."/>
            <person name="Doerks T."/>
            <person name="Eddy S.R."/>
            <person name="Eichler E.E."/>
            <person name="Furey T.S."/>
            <person name="Galagan J."/>
            <person name="Gilbert J.G."/>
            <person name="Harmon C."/>
            <person name="Hayashizaki Y."/>
            <person name="Haussler D."/>
            <person name="Hermjakob H."/>
            <person name="Hokamp K."/>
            <person name="Jang W."/>
            <person name="Johnson L.S."/>
            <person name="Jones T.A."/>
            <person name="Kasif S."/>
            <person name="Kaspryzk A."/>
            <person name="Kennedy S."/>
            <person name="Kent W.J."/>
            <person name="Kitts P."/>
            <person name="Koonin E.V."/>
            <person name="Korf I."/>
            <person name="Kulp D."/>
            <person name="Lancet D."/>
            <person name="Lowe T.M."/>
            <person name="McLysaght A."/>
            <person name="Mikkelsen T."/>
            <person name="Moran J.V."/>
            <person name="Mulder N."/>
            <person name="Pollara V.J."/>
            <person name="Ponting C.P."/>
            <person name="Schuler G."/>
            <person name="Schultz J."/>
            <person name="Slater G."/>
            <person name="Smit A.F."/>
            <person name="Stupka E."/>
            <person name="Szustakowski J."/>
            <person name="Thierry-Mieg D."/>
            <person name="Thierry-Mieg J."/>
            <person name="Wagner L."/>
            <person name="Wallis J."/>
            <person name="Wheeler R."/>
            <person name="Williams A."/>
            <person name="Wolf Y.I."/>
            <person name="Wolfe K.H."/>
            <person name="Yang S.P."/>
            <person name="Yeh R.F."/>
            <person name="Collins F."/>
            <person name="Guyer M.S."/>
            <person name="Peterson J."/>
            <person name="Felsenfeld A."/>
            <person name="Wetterstrand K.A."/>
            <person name="Patrinos A."/>
            <person name="Morgan M.J."/>
            <person name="de Jong P."/>
            <person name="Catanese J.J."/>
            <person name="Osoegawa K."/>
            <person name="Shizuya H."/>
            <person name="Choi S."/>
            <person name="Chen Y.J."/>
        </authorList>
    </citation>
    <scope>NUCLEOTIDE SEQUENCE [LARGE SCALE GENOMIC DNA]</scope>
</reference>
<keyword evidence="2" id="KW-1185">Reference proteome</keyword>
<dbReference type="Ensembl" id="ENST00000507741.5">
    <property type="protein sequence ID" value="ENSP00000423808.1"/>
    <property type="gene ID" value="ENSG00000109184.15"/>
</dbReference>
<dbReference type="Proteomes" id="UP000005640">
    <property type="component" value="Chromosome 4"/>
</dbReference>
<reference evidence="1" key="5">
    <citation type="submission" date="2025-09" db="UniProtKB">
        <authorList>
            <consortium name="Ensembl"/>
        </authorList>
    </citation>
    <scope>IDENTIFICATION</scope>
</reference>
<accession>D6RCB7</accession>
<evidence type="ECO:0000313" key="1">
    <source>
        <dbReference type="Ensembl" id="ENSP00000423808.1"/>
    </source>
</evidence>
<dbReference type="EMBL" id="AC027271">
    <property type="status" value="NOT_ANNOTATED_CDS"/>
    <property type="molecule type" value="Genomic_DNA"/>
</dbReference>
<reference evidence="1" key="4">
    <citation type="submission" date="2025-08" db="UniProtKB">
        <authorList>
            <consortium name="Ensembl"/>
        </authorList>
    </citation>
    <scope>IDENTIFICATION</scope>
</reference>
<reference evidence="1 2" key="2">
    <citation type="journal article" date="2004" name="Nature">
        <title>Finishing the euchromatic sequence of the human genome.</title>
        <authorList>
            <consortium name="International Human Genome Sequencing Consortium"/>
        </authorList>
    </citation>
    <scope>NUCLEOTIDE SEQUENCE [LARGE SCALE GENOMIC DNA]</scope>
</reference>
<evidence type="ECO:0000313" key="2">
    <source>
        <dbReference type="Proteomes" id="UP000005640"/>
    </source>
</evidence>
<name>D6RCB7_HUMAN</name>
<dbReference type="ChiTaRS" id="DCUN1D4">
    <property type="organism name" value="human"/>
</dbReference>
<protein>
    <submittedName>
        <fullName evidence="1">Defective in cullin neddylation 1 domain containing 4</fullName>
    </submittedName>
</protein>
<dbReference type="HOGENOM" id="CLU_3421325_0_0_1"/>
<dbReference type="GeneTree" id="ENSGT00940000156935"/>
<dbReference type="OpenTargets" id="ENSG00000109184"/>
<dbReference type="HGNC" id="HGNC:28998">
    <property type="gene designation" value="DCUN1D4"/>
</dbReference>
<dbReference type="Ensembl" id="ENST00000507741.5">
    <property type="protein sequence ID" value="ENSP00000423808.1"/>
    <property type="gene ID" value="ENSG00000109184.16"/>
</dbReference>
<reference evidence="1 2" key="3">
    <citation type="journal article" date="2005" name="Nature">
        <title>Generation and annotation of the DNA sequences of human chromosomes 2 and 4.</title>
        <authorList>
            <person name="Hillier L.W."/>
            <person name="Graves T.A."/>
            <person name="Fulton R.S."/>
            <person name="Fulton L.A."/>
            <person name="Pepin K.H."/>
            <person name="Minx P."/>
            <person name="Wagner-McPherson C."/>
            <person name="Layman D."/>
            <person name="Wylie K."/>
            <person name="Sekhon M."/>
            <person name="Becker M.C."/>
            <person name="Fewell G.A."/>
            <person name="Delehaunty K.D."/>
            <person name="Miner T.L."/>
            <person name="Nash W.E."/>
            <person name="Kremitzki C."/>
            <person name="Oddy L."/>
            <person name="Du H."/>
            <person name="Sun H."/>
            <person name="Bradshaw-Cordum H."/>
            <person name="Ali J."/>
            <person name="Carter J."/>
            <person name="Cordes M."/>
            <person name="Harris A."/>
            <person name="Isak A."/>
            <person name="van Brunt A."/>
            <person name="Nguyen C."/>
            <person name="Du F."/>
            <person name="Courtney L."/>
            <person name="Kalicki J."/>
            <person name="Ozersky P."/>
            <person name="Abbott S."/>
            <person name="Armstrong J."/>
            <person name="Belter E.A."/>
            <person name="Caruso L."/>
            <person name="Cedroni M."/>
            <person name="Cotton M."/>
            <person name="Davidson T."/>
            <person name="Desai A."/>
            <person name="Elliott G."/>
            <person name="Erb T."/>
            <person name="Fronick C."/>
            <person name="Gaige T."/>
            <person name="Haakenson W."/>
            <person name="Haglund K."/>
            <person name="Holmes A."/>
            <person name="Harkins R."/>
            <person name="Kim K."/>
            <person name="Kruchowski S.S."/>
            <person name="Strong C.M."/>
            <person name="Grewal N."/>
            <person name="Goyea E."/>
            <person name="Hou S."/>
            <person name="Levy A."/>
            <person name="Martinka S."/>
            <person name="Mead K."/>
            <person name="McLellan M.D."/>
            <person name="Meyer R."/>
            <person name="Randall-Maher J."/>
            <person name="Tomlinson C."/>
            <person name="Dauphin-Kohlberg S."/>
            <person name="Kozlowicz-Reilly A."/>
            <person name="Shah N."/>
            <person name="Swearengen-Shahid S."/>
            <person name="Snider J."/>
            <person name="Strong J.T."/>
            <person name="Thompson J."/>
            <person name="Yoakum M."/>
            <person name="Leonard S."/>
            <person name="Pearman C."/>
            <person name="Trani L."/>
            <person name="Radionenko M."/>
            <person name="Waligorski J.E."/>
            <person name="Wang C."/>
            <person name="Rock S.M."/>
            <person name="Tin-Wollam A.M."/>
            <person name="Maupin R."/>
            <person name="Latreille P."/>
            <person name="Wendl M.C."/>
            <person name="Yang S.P."/>
            <person name="Pohl C."/>
            <person name="Wallis J.W."/>
            <person name="Spieth J."/>
            <person name="Bieri T.A."/>
            <person name="Berkowicz N."/>
            <person name="Nelson J.O."/>
            <person name="Osborne J."/>
            <person name="Ding L."/>
            <person name="Meyer R."/>
            <person name="Sabo A."/>
            <person name="Shotland Y."/>
            <person name="Sinha P."/>
            <person name="Wohldmann P.E."/>
            <person name="Cook L.L."/>
            <person name="Hickenbotham M.T."/>
            <person name="Eldred J."/>
            <person name="Williams D."/>
            <person name="Jones T.A."/>
            <person name="She X."/>
            <person name="Ciccarelli F.D."/>
            <person name="Izaurralde E."/>
            <person name="Taylor J."/>
            <person name="Schmutz J."/>
            <person name="Myers R.M."/>
            <person name="Cox D.R."/>
            <person name="Huang X."/>
            <person name="McPherson J.D."/>
            <person name="Mardis E.R."/>
            <person name="Clifton S.W."/>
            <person name="Warren W.C."/>
            <person name="Chinwalla A.T."/>
            <person name="Eddy S.R."/>
            <person name="Marra M.A."/>
            <person name="Ovcharenko I."/>
            <person name="Furey T.S."/>
            <person name="Miller W."/>
            <person name="Eichler E.E."/>
            <person name="Bork P."/>
            <person name="Suyama M."/>
            <person name="Torrents D."/>
            <person name="Waterston R.H."/>
            <person name="Wilson R.K."/>
        </authorList>
    </citation>
    <scope>NUCLEOTIDE SEQUENCE [LARGE SCALE GENOMIC DNA]</scope>
</reference>
<dbReference type="VEuPathDB" id="HostDB:ENSG00000109184"/>
<dbReference type="Bgee" id="ENSG00000109184">
    <property type="expression patterns" value="Expressed in calcaneal tendon and 200 other cell types or tissues"/>
</dbReference>
<dbReference type="OrthoDB" id="286637at2759"/>